<dbReference type="RefSeq" id="XP_069199701.1">
    <property type="nucleotide sequence ID" value="XM_069346826.1"/>
</dbReference>
<keyword evidence="3" id="KW-1185">Reference proteome</keyword>
<dbReference type="GeneID" id="95980515"/>
<proteinExistence type="predicted"/>
<gene>
    <name evidence="2" type="ORF">AAFC00_006816</name>
</gene>
<evidence type="ECO:0000259" key="1">
    <source>
        <dbReference type="Pfam" id="PF22041"/>
    </source>
</evidence>
<dbReference type="Gene3D" id="3.40.30.10">
    <property type="entry name" value="Glutaredoxin"/>
    <property type="match status" value="1"/>
</dbReference>
<sequence length="283" mass="31574">MTSTTSSSRPEALPKIVFYDIDHTLTPSTRSWSPATVRTLLALRYRKLPYTREAISYPDIAGLLKGKYVPPPAGLRVPYTLPAIDLIWPSSAEVQNEDSQLITTIMDSDPISKALETLVPVSDAHPSLFPLGEESHAQVKKIQAAIGAANPKIGKFVYARVFPFLDPRGREYFVRTRESWMENGRTFKDVEKEADMPEAEIVECFKQALGDFAKAYADEAAKSGKSDGIYFGGVASPSYADFVCIACIEWWRCAREKEVDRALAEADGGLFKKIHDEFHDLLY</sequence>
<organism evidence="2 3">
    <name type="scientific">Neodothiora populina</name>
    <dbReference type="NCBI Taxonomy" id="2781224"/>
    <lineage>
        <taxon>Eukaryota</taxon>
        <taxon>Fungi</taxon>
        <taxon>Dikarya</taxon>
        <taxon>Ascomycota</taxon>
        <taxon>Pezizomycotina</taxon>
        <taxon>Dothideomycetes</taxon>
        <taxon>Dothideomycetidae</taxon>
        <taxon>Dothideales</taxon>
        <taxon>Dothioraceae</taxon>
        <taxon>Neodothiora</taxon>
    </lineage>
</organism>
<dbReference type="Proteomes" id="UP001562354">
    <property type="component" value="Unassembled WGS sequence"/>
</dbReference>
<comment type="caution">
    <text evidence="2">The sequence shown here is derived from an EMBL/GenBank/DDBJ whole genome shotgun (WGS) entry which is preliminary data.</text>
</comment>
<protein>
    <recommendedName>
        <fullName evidence="1">Glutathione S-transferase UstS-like C-terminal domain-containing protein</fullName>
    </recommendedName>
</protein>
<reference evidence="2 3" key="1">
    <citation type="submission" date="2024-07" db="EMBL/GenBank/DDBJ databases">
        <title>Draft sequence of the Neodothiora populina.</title>
        <authorList>
            <person name="Drown D.D."/>
            <person name="Schuette U.S."/>
            <person name="Buechlein A.B."/>
            <person name="Rusch D.R."/>
            <person name="Winton L.W."/>
            <person name="Adams G.A."/>
        </authorList>
    </citation>
    <scope>NUCLEOTIDE SEQUENCE [LARGE SCALE GENOMIC DNA]</scope>
    <source>
        <strain evidence="2 3">CPC 39397</strain>
    </source>
</reference>
<dbReference type="InterPro" id="IPR054416">
    <property type="entry name" value="GST_UstS-like_C"/>
</dbReference>
<dbReference type="EMBL" id="JBFMKM010000010">
    <property type="protein sequence ID" value="KAL1303426.1"/>
    <property type="molecule type" value="Genomic_DNA"/>
</dbReference>
<dbReference type="Gene3D" id="1.20.1050.10">
    <property type="match status" value="1"/>
</dbReference>
<evidence type="ECO:0000313" key="3">
    <source>
        <dbReference type="Proteomes" id="UP001562354"/>
    </source>
</evidence>
<name>A0ABR3PCJ5_9PEZI</name>
<feature type="domain" description="Glutathione S-transferase UstS-like C-terminal" evidence="1">
    <location>
        <begin position="151"/>
        <end position="280"/>
    </location>
</feature>
<accession>A0ABR3PCJ5</accession>
<dbReference type="Pfam" id="PF22041">
    <property type="entry name" value="GST_C_7"/>
    <property type="match status" value="1"/>
</dbReference>
<evidence type="ECO:0000313" key="2">
    <source>
        <dbReference type="EMBL" id="KAL1303426.1"/>
    </source>
</evidence>